<accession>J9FQ30</accession>
<sequence>MEIFTEGNQVILRKYEPPCIFCGVANDVQVYKGRNICAKCRKTISEP</sequence>
<proteinExistence type="predicted"/>
<reference evidence="1" key="1">
    <citation type="journal article" date="2012" name="PLoS ONE">
        <title>Gene sets for utilization of primary and secondary nutrition supplies in the distal gut of endangered iberian lynx.</title>
        <authorList>
            <person name="Alcaide M."/>
            <person name="Messina E."/>
            <person name="Richter M."/>
            <person name="Bargiela R."/>
            <person name="Peplies J."/>
            <person name="Huws S.A."/>
            <person name="Newbold C.J."/>
            <person name="Golyshin P.N."/>
            <person name="Simon M.A."/>
            <person name="Lopez G."/>
            <person name="Yakimov M.M."/>
            <person name="Ferrer M."/>
        </authorList>
    </citation>
    <scope>NUCLEOTIDE SEQUENCE</scope>
</reference>
<name>J9FQ30_9ZZZZ</name>
<evidence type="ECO:0000313" key="1">
    <source>
        <dbReference type="EMBL" id="EJW96568.1"/>
    </source>
</evidence>
<comment type="caution">
    <text evidence="1">The sequence shown here is derived from an EMBL/GenBank/DDBJ whole genome shotgun (WGS) entry which is preliminary data.</text>
</comment>
<dbReference type="EMBL" id="AMCI01005214">
    <property type="protein sequence ID" value="EJW96568.1"/>
    <property type="molecule type" value="Genomic_DNA"/>
</dbReference>
<gene>
    <name evidence="1" type="ORF">EVA_15324</name>
</gene>
<organism evidence="1">
    <name type="scientific">gut metagenome</name>
    <dbReference type="NCBI Taxonomy" id="749906"/>
    <lineage>
        <taxon>unclassified sequences</taxon>
        <taxon>metagenomes</taxon>
        <taxon>organismal metagenomes</taxon>
    </lineage>
</organism>
<protein>
    <submittedName>
        <fullName evidence="1">AbrB family transcriptional regulator</fullName>
    </submittedName>
</protein>
<dbReference type="AlphaFoldDB" id="J9FQ30"/>